<dbReference type="EMBL" id="LAZR01031945">
    <property type="protein sequence ID" value="KKL52297.1"/>
    <property type="molecule type" value="Genomic_DNA"/>
</dbReference>
<dbReference type="Pfam" id="PF04199">
    <property type="entry name" value="Cyclase"/>
    <property type="match status" value="1"/>
</dbReference>
<protein>
    <recommendedName>
        <fullName evidence="2">Cyclase family protein</fullName>
    </recommendedName>
</protein>
<proteinExistence type="predicted"/>
<dbReference type="AlphaFoldDB" id="A0A0F9FMP2"/>
<dbReference type="PANTHER" id="PTHR31118">
    <property type="entry name" value="CYCLASE-LIKE PROTEIN 2"/>
    <property type="match status" value="1"/>
</dbReference>
<accession>A0A0F9FMP2</accession>
<dbReference type="SUPFAM" id="SSF102198">
    <property type="entry name" value="Putative cyclase"/>
    <property type="match status" value="2"/>
</dbReference>
<feature type="non-terminal residue" evidence="1">
    <location>
        <position position="1"/>
    </location>
</feature>
<evidence type="ECO:0000313" key="1">
    <source>
        <dbReference type="EMBL" id="KKL52297.1"/>
    </source>
</evidence>
<dbReference type="Gene3D" id="3.50.30.50">
    <property type="entry name" value="Putative cyclase"/>
    <property type="match status" value="2"/>
</dbReference>
<name>A0A0F9FMP2_9ZZZZ</name>
<reference evidence="1" key="1">
    <citation type="journal article" date="2015" name="Nature">
        <title>Complex archaea that bridge the gap between prokaryotes and eukaryotes.</title>
        <authorList>
            <person name="Spang A."/>
            <person name="Saw J.H."/>
            <person name="Jorgensen S.L."/>
            <person name="Zaremba-Niedzwiedzka K."/>
            <person name="Martijn J."/>
            <person name="Lind A.E."/>
            <person name="van Eijk R."/>
            <person name="Schleper C."/>
            <person name="Guy L."/>
            <person name="Ettema T.J."/>
        </authorList>
    </citation>
    <scope>NUCLEOTIDE SEQUENCE</scope>
</reference>
<organism evidence="1">
    <name type="scientific">marine sediment metagenome</name>
    <dbReference type="NCBI Taxonomy" id="412755"/>
    <lineage>
        <taxon>unclassified sequences</taxon>
        <taxon>metagenomes</taxon>
        <taxon>ecological metagenomes</taxon>
    </lineage>
</organism>
<dbReference type="GO" id="GO:0019441">
    <property type="term" value="P:L-tryptophan catabolic process to kynurenine"/>
    <property type="evidence" value="ECO:0007669"/>
    <property type="project" value="InterPro"/>
</dbReference>
<gene>
    <name evidence="1" type="ORF">LCGC14_2286860</name>
</gene>
<dbReference type="InterPro" id="IPR007325">
    <property type="entry name" value="KFase/CYL"/>
</dbReference>
<sequence>SAGEENNHQDLMMAGGAALEGLTNLSALSENSFFLLALPLRINGTDAGIGRAVALVGNRTSFSLIDLSPLSNQGTRKITPPFDRLEPVMEKSTIMRRLKIDPFHMDNEFVDIAMYLTFNSHLGTHIETAYYAPLKGGMPSECLMDVSELPLEKCMGEAVLLRIPKMPGTLITAQDLKKVGTNIQRDDIVLIRTDYSDWHYGRRDFYDRTPGLSQDAADWLVEKKIKLVGIDTASIETQQPSRGSGPSGECHHTLYRAGIPIVENLCNLGQIYQERFFFAGLPPKVKGLEASPIRAIAIEWEE</sequence>
<evidence type="ECO:0008006" key="2">
    <source>
        <dbReference type="Google" id="ProtNLM"/>
    </source>
</evidence>
<dbReference type="InterPro" id="IPR037175">
    <property type="entry name" value="KFase_sf"/>
</dbReference>
<dbReference type="PANTHER" id="PTHR31118:SF32">
    <property type="entry name" value="KYNURENINE FORMAMIDASE"/>
    <property type="match status" value="1"/>
</dbReference>
<dbReference type="GO" id="GO:0004061">
    <property type="term" value="F:arylformamidase activity"/>
    <property type="evidence" value="ECO:0007669"/>
    <property type="project" value="InterPro"/>
</dbReference>
<comment type="caution">
    <text evidence="1">The sequence shown here is derived from an EMBL/GenBank/DDBJ whole genome shotgun (WGS) entry which is preliminary data.</text>
</comment>